<sequence length="104" mass="11791">MVDCRKPGSGLWRKIGCKAWMGHRSEHWLGFSRSILREVRPTATLESSYDSSFLCYLRSPSPFSSILELHAVAFILAFTAQSFIQDELIKLSHQLQQSITPGSF</sequence>
<gene>
    <name evidence="1" type="ORF">GOP47_0005908</name>
</gene>
<protein>
    <submittedName>
        <fullName evidence="1">Uncharacterized protein</fullName>
    </submittedName>
</protein>
<comment type="caution">
    <text evidence="1">The sequence shown here is derived from an EMBL/GenBank/DDBJ whole genome shotgun (WGS) entry which is preliminary data.</text>
</comment>
<dbReference type="Proteomes" id="UP000886520">
    <property type="component" value="Chromosome 6"/>
</dbReference>
<accession>A0A9D4V3E7</accession>
<dbReference type="AlphaFoldDB" id="A0A9D4V3E7"/>
<keyword evidence="2" id="KW-1185">Reference proteome</keyword>
<reference evidence="1" key="1">
    <citation type="submission" date="2021-01" db="EMBL/GenBank/DDBJ databases">
        <title>Adiantum capillus-veneris genome.</title>
        <authorList>
            <person name="Fang Y."/>
            <person name="Liao Q."/>
        </authorList>
    </citation>
    <scope>NUCLEOTIDE SEQUENCE</scope>
    <source>
        <strain evidence="1">H3</strain>
        <tissue evidence="1">Leaf</tissue>
    </source>
</reference>
<dbReference type="EMBL" id="JABFUD020000006">
    <property type="protein sequence ID" value="KAI5078237.1"/>
    <property type="molecule type" value="Genomic_DNA"/>
</dbReference>
<organism evidence="1 2">
    <name type="scientific">Adiantum capillus-veneris</name>
    <name type="common">Maidenhair fern</name>
    <dbReference type="NCBI Taxonomy" id="13818"/>
    <lineage>
        <taxon>Eukaryota</taxon>
        <taxon>Viridiplantae</taxon>
        <taxon>Streptophyta</taxon>
        <taxon>Embryophyta</taxon>
        <taxon>Tracheophyta</taxon>
        <taxon>Polypodiopsida</taxon>
        <taxon>Polypodiidae</taxon>
        <taxon>Polypodiales</taxon>
        <taxon>Pteridineae</taxon>
        <taxon>Pteridaceae</taxon>
        <taxon>Vittarioideae</taxon>
        <taxon>Adiantum</taxon>
    </lineage>
</organism>
<name>A0A9D4V3E7_ADICA</name>
<evidence type="ECO:0000313" key="1">
    <source>
        <dbReference type="EMBL" id="KAI5078237.1"/>
    </source>
</evidence>
<proteinExistence type="predicted"/>
<evidence type="ECO:0000313" key="2">
    <source>
        <dbReference type="Proteomes" id="UP000886520"/>
    </source>
</evidence>